<keyword evidence="1" id="KW-0732">Signal</keyword>
<proteinExistence type="predicted"/>
<gene>
    <name evidence="3" type="ORF">GCM10009093_23800</name>
</gene>
<feature type="signal peptide" evidence="1">
    <location>
        <begin position="1"/>
        <end position="28"/>
    </location>
</feature>
<dbReference type="InterPro" id="IPR001466">
    <property type="entry name" value="Beta-lactam-related"/>
</dbReference>
<dbReference type="Proteomes" id="UP001500791">
    <property type="component" value="Unassembled WGS sequence"/>
</dbReference>
<accession>A0ABN0YI66</accession>
<name>A0ABN0YI66_9CAUL</name>
<feature type="domain" description="Beta-lactamase-related" evidence="2">
    <location>
        <begin position="52"/>
        <end position="408"/>
    </location>
</feature>
<protein>
    <recommendedName>
        <fullName evidence="2">Beta-lactamase-related domain-containing protein</fullName>
    </recommendedName>
</protein>
<dbReference type="Pfam" id="PF00144">
    <property type="entry name" value="Beta-lactamase"/>
    <property type="match status" value="1"/>
</dbReference>
<dbReference type="PANTHER" id="PTHR43283">
    <property type="entry name" value="BETA-LACTAMASE-RELATED"/>
    <property type="match status" value="1"/>
</dbReference>
<dbReference type="PROSITE" id="PS51318">
    <property type="entry name" value="TAT"/>
    <property type="match status" value="1"/>
</dbReference>
<sequence>MTRQSALFDRRRLLLGAGALGLVPALSACNASLNSADIEVRGIDRLPMTQDVLNRFVAQSRLPGLCAGVQFPDGSKAFVQAGTLDFGSFTRVNRDTLFRIYSMTKLITGAAAALLIEDGKFALDTPVADIIPEFADIKVATNPARNLNARKAQKTMTIRHLLTHTSGFTYAHAGNNPVQRAYGREGLAMAASATSGSARPPANYDELVERLATIPLMFEPGTRYEYGVSVDVLAVVIERVSGMPYADFVQRRILDPLAMQDTIWSLRDGDAERLAAIYNYGANGAGPRRAVADASAEVLSRPVSLHLAGSGLLSTASDYLDFLGMLLNEGSAGRRRIMKPETAQLMRSDILPEGVSALNGGHGFGGWVAREGHKRAGEFGWSGNASTQAWIDPAHDFAAVLMMQALPYRAIDVLTPLRAAIDADLGITRA</sequence>
<dbReference type="InterPro" id="IPR006311">
    <property type="entry name" value="TAT_signal"/>
</dbReference>
<dbReference type="InterPro" id="IPR012338">
    <property type="entry name" value="Beta-lactam/transpept-like"/>
</dbReference>
<dbReference type="PANTHER" id="PTHR43283:SF3">
    <property type="entry name" value="BETA-LACTAMASE FAMILY PROTEIN (AFU_ORTHOLOGUE AFUA_5G07500)"/>
    <property type="match status" value="1"/>
</dbReference>
<keyword evidence="4" id="KW-1185">Reference proteome</keyword>
<reference evidence="3 4" key="1">
    <citation type="journal article" date="2019" name="Int. J. Syst. Evol. Microbiol.">
        <title>The Global Catalogue of Microorganisms (GCM) 10K type strain sequencing project: providing services to taxonomists for standard genome sequencing and annotation.</title>
        <authorList>
            <consortium name="The Broad Institute Genomics Platform"/>
            <consortium name="The Broad Institute Genome Sequencing Center for Infectious Disease"/>
            <person name="Wu L."/>
            <person name="Ma J."/>
        </authorList>
    </citation>
    <scope>NUCLEOTIDE SEQUENCE [LARGE SCALE GENOMIC DNA]</scope>
    <source>
        <strain evidence="3 4">JCM 13476</strain>
    </source>
</reference>
<dbReference type="Gene3D" id="3.40.710.10">
    <property type="entry name" value="DD-peptidase/beta-lactamase superfamily"/>
    <property type="match status" value="1"/>
</dbReference>
<evidence type="ECO:0000313" key="3">
    <source>
        <dbReference type="EMBL" id="GAA0396412.1"/>
    </source>
</evidence>
<organism evidence="3 4">
    <name type="scientific">Brevundimonas terrae</name>
    <dbReference type="NCBI Taxonomy" id="363631"/>
    <lineage>
        <taxon>Bacteria</taxon>
        <taxon>Pseudomonadati</taxon>
        <taxon>Pseudomonadota</taxon>
        <taxon>Alphaproteobacteria</taxon>
        <taxon>Caulobacterales</taxon>
        <taxon>Caulobacteraceae</taxon>
        <taxon>Brevundimonas</taxon>
    </lineage>
</organism>
<evidence type="ECO:0000313" key="4">
    <source>
        <dbReference type="Proteomes" id="UP001500791"/>
    </source>
</evidence>
<dbReference type="InterPro" id="IPR050789">
    <property type="entry name" value="Diverse_Enzym_Activities"/>
</dbReference>
<dbReference type="SUPFAM" id="SSF56601">
    <property type="entry name" value="beta-lactamase/transpeptidase-like"/>
    <property type="match status" value="1"/>
</dbReference>
<dbReference type="RefSeq" id="WP_167177930.1">
    <property type="nucleotide sequence ID" value="NZ_BAAAEJ010000008.1"/>
</dbReference>
<evidence type="ECO:0000259" key="2">
    <source>
        <dbReference type="Pfam" id="PF00144"/>
    </source>
</evidence>
<feature type="chain" id="PRO_5047080828" description="Beta-lactamase-related domain-containing protein" evidence="1">
    <location>
        <begin position="29"/>
        <end position="430"/>
    </location>
</feature>
<evidence type="ECO:0000256" key="1">
    <source>
        <dbReference type="SAM" id="SignalP"/>
    </source>
</evidence>
<dbReference type="PROSITE" id="PS51257">
    <property type="entry name" value="PROKAR_LIPOPROTEIN"/>
    <property type="match status" value="1"/>
</dbReference>
<comment type="caution">
    <text evidence="3">The sequence shown here is derived from an EMBL/GenBank/DDBJ whole genome shotgun (WGS) entry which is preliminary data.</text>
</comment>
<dbReference type="EMBL" id="BAAAEJ010000008">
    <property type="protein sequence ID" value="GAA0396412.1"/>
    <property type="molecule type" value="Genomic_DNA"/>
</dbReference>